<sequence length="123" mass="14193">MCIMKTYETRGRGVVDPPPRRGNFTSHPPAGVMRLPRDWQRTSVESFSDNGRYVEYRRSRSRPRAIEYIEEPPMLRLSGQEERAMLIHVEVTWTRGLRGEASAVSGIDRARQSHTKLGVYCED</sequence>
<comment type="caution">
    <text evidence="1">The sequence shown here is derived from an EMBL/GenBank/DDBJ whole genome shotgun (WGS) entry which is preliminary data.</text>
</comment>
<organism evidence="1 2">
    <name type="scientific">Alternaria gaisen</name>
    <dbReference type="NCBI Taxonomy" id="167740"/>
    <lineage>
        <taxon>Eukaryota</taxon>
        <taxon>Fungi</taxon>
        <taxon>Dikarya</taxon>
        <taxon>Ascomycota</taxon>
        <taxon>Pezizomycotina</taxon>
        <taxon>Dothideomycetes</taxon>
        <taxon>Pleosporomycetidae</taxon>
        <taxon>Pleosporales</taxon>
        <taxon>Pleosporineae</taxon>
        <taxon>Pleosporaceae</taxon>
        <taxon>Alternaria</taxon>
        <taxon>Alternaria sect. Alternaria</taxon>
    </lineage>
</organism>
<dbReference type="Proteomes" id="UP000293547">
    <property type="component" value="Unassembled WGS sequence"/>
</dbReference>
<accession>A0ACB6F2R4</accession>
<dbReference type="EMBL" id="PDWZ02000022">
    <property type="protein sequence ID" value="KAB2098710.1"/>
    <property type="molecule type" value="Genomic_DNA"/>
</dbReference>
<evidence type="ECO:0000313" key="2">
    <source>
        <dbReference type="Proteomes" id="UP000293547"/>
    </source>
</evidence>
<name>A0ACB6F2R4_9PLEO</name>
<keyword evidence="2" id="KW-1185">Reference proteome</keyword>
<protein>
    <submittedName>
        <fullName evidence="1">Uncharacterized protein</fullName>
    </submittedName>
</protein>
<proteinExistence type="predicted"/>
<reference evidence="1 2" key="1">
    <citation type="journal article" date="2019" name="bioRxiv">
        <title>Genomics, evolutionary history and diagnostics of the Alternaria alternata species group including apple and Asian pear pathotypes.</title>
        <authorList>
            <person name="Armitage A.D."/>
            <person name="Cockerton H.M."/>
            <person name="Sreenivasaprasad S."/>
            <person name="Woodhall J.W."/>
            <person name="Lane C.R."/>
            <person name="Harrison R.J."/>
            <person name="Clarkson J.P."/>
        </authorList>
    </citation>
    <scope>NUCLEOTIDE SEQUENCE [LARGE SCALE GENOMIC DNA]</scope>
    <source>
        <strain evidence="1 2">FERA 650</strain>
    </source>
</reference>
<gene>
    <name evidence="1" type="ORF">AG0111_0g13069</name>
</gene>
<evidence type="ECO:0000313" key="1">
    <source>
        <dbReference type="EMBL" id="KAB2098710.1"/>
    </source>
</evidence>